<evidence type="ECO:0000313" key="16">
    <source>
        <dbReference type="Proteomes" id="UP000033918"/>
    </source>
</evidence>
<evidence type="ECO:0000256" key="8">
    <source>
        <dbReference type="ARBA" id="ARBA00022737"/>
    </source>
</evidence>
<organism evidence="15 16">
    <name type="scientific">Candidatus Wolfebacteria bacterium GW2011_GWB1_41_12</name>
    <dbReference type="NCBI Taxonomy" id="1619006"/>
    <lineage>
        <taxon>Bacteria</taxon>
        <taxon>Candidatus Wolfeibacteriota</taxon>
    </lineage>
</organism>
<dbReference type="PANTHER" id="PTHR11709:SF394">
    <property type="entry name" value="FI03373P-RELATED"/>
    <property type="match status" value="1"/>
</dbReference>
<feature type="transmembrane region" description="Helical" evidence="13">
    <location>
        <begin position="40"/>
        <end position="58"/>
    </location>
</feature>
<evidence type="ECO:0000256" key="11">
    <source>
        <dbReference type="ARBA" id="ARBA00049340"/>
    </source>
</evidence>
<dbReference type="EC" id="1.7.2.1" evidence="5"/>
<dbReference type="Pfam" id="PF07732">
    <property type="entry name" value="Cu-oxidase_3"/>
    <property type="match status" value="1"/>
</dbReference>
<feature type="binding site" description="type 1 copper site" evidence="12">
    <location>
        <position position="218"/>
    </location>
    <ligand>
        <name>Cu cation</name>
        <dbReference type="ChEBI" id="CHEBI:23378"/>
        <label>1</label>
    </ligand>
</feature>
<feature type="binding site" description="type 1 copper site" evidence="12">
    <location>
        <position position="183"/>
    </location>
    <ligand>
        <name>Cu cation</name>
        <dbReference type="ChEBI" id="CHEBI:23378"/>
        <label>1</label>
    </ligand>
</feature>
<keyword evidence="13" id="KW-0472">Membrane</keyword>
<protein>
    <recommendedName>
        <fullName evidence="6">Copper-containing nitrite reductase</fullName>
        <ecNumber evidence="5">1.7.2.1</ecNumber>
    </recommendedName>
</protein>
<keyword evidence="7 12" id="KW-0479">Metal-binding</keyword>
<evidence type="ECO:0000256" key="6">
    <source>
        <dbReference type="ARBA" id="ARBA00017290"/>
    </source>
</evidence>
<feature type="binding site" description="type 1 copper site" evidence="12">
    <location>
        <position position="232"/>
    </location>
    <ligand>
        <name>Cu cation</name>
        <dbReference type="ChEBI" id="CHEBI:23378"/>
        <label>1</label>
    </ligand>
</feature>
<evidence type="ECO:0000256" key="10">
    <source>
        <dbReference type="ARBA" id="ARBA00023008"/>
    </source>
</evidence>
<feature type="binding site" description="type 1 copper site" evidence="12">
    <location>
        <position position="227"/>
    </location>
    <ligand>
        <name>Cu cation</name>
        <dbReference type="ChEBI" id="CHEBI:23378"/>
        <label>1</label>
    </ligand>
</feature>
<dbReference type="NCBIfam" id="TIGR02376">
    <property type="entry name" value="Cu_nitrite_red"/>
    <property type="match status" value="1"/>
</dbReference>
<feature type="binding site" description="type 1 copper site" evidence="12">
    <location>
        <position position="178"/>
    </location>
    <ligand>
        <name>Cu cation</name>
        <dbReference type="ChEBI" id="CHEBI:23378"/>
        <label>1</label>
    </ligand>
</feature>
<keyword evidence="9" id="KW-0560">Oxidoreductase</keyword>
<feature type="binding site" description="type 1 copper site" evidence="12">
    <location>
        <position position="219"/>
    </location>
    <ligand>
        <name>Cu cation</name>
        <dbReference type="ChEBI" id="CHEBI:23378"/>
        <label>1</label>
    </ligand>
</feature>
<evidence type="ECO:0000256" key="5">
    <source>
        <dbReference type="ARBA" id="ARBA00011882"/>
    </source>
</evidence>
<proteinExistence type="inferred from homology"/>
<dbReference type="FunFam" id="2.60.40.420:FF:000093">
    <property type="entry name" value="Copper-containing nitrite reductase"/>
    <property type="match status" value="1"/>
</dbReference>
<evidence type="ECO:0000256" key="1">
    <source>
        <dbReference type="ARBA" id="ARBA00001960"/>
    </source>
</evidence>
<dbReference type="PRINTS" id="PR00695">
    <property type="entry name" value="CUNO2RDTASE"/>
</dbReference>
<dbReference type="InterPro" id="IPR001287">
    <property type="entry name" value="NO2-reductase_Cu"/>
</dbReference>
<dbReference type="SUPFAM" id="SSF49503">
    <property type="entry name" value="Cupredoxins"/>
    <property type="match status" value="2"/>
</dbReference>
<dbReference type="PANTHER" id="PTHR11709">
    <property type="entry name" value="MULTI-COPPER OXIDASE"/>
    <property type="match status" value="1"/>
</dbReference>
<keyword evidence="13" id="KW-1133">Transmembrane helix</keyword>
<dbReference type="CDD" id="cd04208">
    <property type="entry name" value="CuRO_2_CuNIR"/>
    <property type="match status" value="1"/>
</dbReference>
<evidence type="ECO:0000256" key="13">
    <source>
        <dbReference type="SAM" id="Phobius"/>
    </source>
</evidence>
<dbReference type="CDD" id="cd11020">
    <property type="entry name" value="CuRO_1_CuNIR"/>
    <property type="match status" value="1"/>
</dbReference>
<dbReference type="Proteomes" id="UP000033918">
    <property type="component" value="Unassembled WGS sequence"/>
</dbReference>
<comment type="cofactor">
    <cofactor evidence="1 12">
        <name>Cu(+)</name>
        <dbReference type="ChEBI" id="CHEBI:49552"/>
    </cofactor>
</comment>
<comment type="catalytic activity">
    <reaction evidence="11">
        <text>nitric oxide + Fe(III)-[cytochrome c] + H2O = Fe(II)-[cytochrome c] + nitrite + 2 H(+)</text>
        <dbReference type="Rhea" id="RHEA:15233"/>
        <dbReference type="Rhea" id="RHEA-COMP:10350"/>
        <dbReference type="Rhea" id="RHEA-COMP:14399"/>
        <dbReference type="ChEBI" id="CHEBI:15377"/>
        <dbReference type="ChEBI" id="CHEBI:15378"/>
        <dbReference type="ChEBI" id="CHEBI:16301"/>
        <dbReference type="ChEBI" id="CHEBI:16480"/>
        <dbReference type="ChEBI" id="CHEBI:29033"/>
        <dbReference type="ChEBI" id="CHEBI:29034"/>
        <dbReference type="EC" id="1.7.2.1"/>
    </reaction>
</comment>
<keyword evidence="10 12" id="KW-0186">Copper</keyword>
<evidence type="ECO:0000313" key="15">
    <source>
        <dbReference type="EMBL" id="KKR88799.1"/>
    </source>
</evidence>
<keyword evidence="13" id="KW-0812">Transmembrane</keyword>
<evidence type="ECO:0000256" key="2">
    <source>
        <dbReference type="ARBA" id="ARBA00001973"/>
    </source>
</evidence>
<feature type="transmembrane region" description="Helical" evidence="13">
    <location>
        <begin position="12"/>
        <end position="33"/>
    </location>
</feature>
<keyword evidence="8" id="KW-0677">Repeat</keyword>
<evidence type="ECO:0000256" key="4">
    <source>
        <dbReference type="ARBA" id="ARBA00011233"/>
    </source>
</evidence>
<dbReference type="AlphaFoldDB" id="A0A0G0UJ45"/>
<dbReference type="InterPro" id="IPR011707">
    <property type="entry name" value="Cu-oxidase-like_N"/>
</dbReference>
<accession>A0A0G0UJ45</accession>
<comment type="subunit">
    <text evidence="4">Homotrimer.</text>
</comment>
<evidence type="ECO:0000256" key="12">
    <source>
        <dbReference type="PIRSR" id="PIRSR601287-1"/>
    </source>
</evidence>
<dbReference type="PATRIC" id="fig|1619006.3.peg.332"/>
<reference evidence="15 16" key="1">
    <citation type="journal article" date="2015" name="Nature">
        <title>rRNA introns, odd ribosomes, and small enigmatic genomes across a large radiation of phyla.</title>
        <authorList>
            <person name="Brown C.T."/>
            <person name="Hug L.A."/>
            <person name="Thomas B.C."/>
            <person name="Sharon I."/>
            <person name="Castelle C.J."/>
            <person name="Singh A."/>
            <person name="Wilkins M.J."/>
            <person name="Williams K.H."/>
            <person name="Banfield J.F."/>
        </authorList>
    </citation>
    <scope>NUCLEOTIDE SEQUENCE [LARGE SCALE GENOMIC DNA]</scope>
</reference>
<evidence type="ECO:0000256" key="3">
    <source>
        <dbReference type="ARBA" id="ARBA00010609"/>
    </source>
</evidence>
<gene>
    <name evidence="15" type="ORF">UU38_C0003G0050</name>
</gene>
<comment type="similarity">
    <text evidence="3">Belongs to the multicopper oxidase family.</text>
</comment>
<evidence type="ECO:0000259" key="14">
    <source>
        <dbReference type="Pfam" id="PF07732"/>
    </source>
</evidence>
<feature type="binding site" description="type 1 copper site" evidence="12">
    <location>
        <position position="373"/>
    </location>
    <ligand>
        <name>Cu cation</name>
        <dbReference type="ChEBI" id="CHEBI:23378"/>
        <label>1</label>
    </ligand>
</feature>
<dbReference type="Gene3D" id="2.60.40.420">
    <property type="entry name" value="Cupredoxins - blue copper proteins"/>
    <property type="match status" value="2"/>
</dbReference>
<sequence length="407" mass="45008">MFELITYLWQYLVQSTGLFIAYIFAALFLYLVLRRLHSRKIIVALIIVFIGVSFYFYAPNGLPRAFEYPFFLKTYGPSDGPAIPFKNVWEFFKNFRRFERVADIARNPADIPLPIARKEPANVEINITAKEVVAEMAPGVTFNYWTFDGKVPGPFLRVREGDTVMLTLHNDPTSLHHHSIDLHAVTGPGGGAAATIVAPGESKTIIFKALNPGIFIYHCAHPNAANHMTHGMYGLILVEPKEGMEKVDREFYVAQGEFYSAGAIGREGLQLFDAQAMLDGKPQYIVFNGRTGALANNLNAKVGETIRIYVGNGGVNLISSFHVIGEIFDRVFREGDLVSSPAQSVQTTLVPAGGASAVELHLDYPGNYILVDHALSRLDRGAWGTLHVRGEEDPKIFKGEIESGHGH</sequence>
<dbReference type="GO" id="GO:0050421">
    <property type="term" value="F:nitrite reductase (NO-forming) activity"/>
    <property type="evidence" value="ECO:0007669"/>
    <property type="project" value="UniProtKB-EC"/>
</dbReference>
<dbReference type="InterPro" id="IPR045087">
    <property type="entry name" value="Cu-oxidase_fam"/>
</dbReference>
<evidence type="ECO:0000256" key="7">
    <source>
        <dbReference type="ARBA" id="ARBA00022723"/>
    </source>
</evidence>
<comment type="caution">
    <text evidence="15">The sequence shown here is derived from an EMBL/GenBank/DDBJ whole genome shotgun (WGS) entry which is preliminary data.</text>
</comment>
<dbReference type="GO" id="GO:0005507">
    <property type="term" value="F:copper ion binding"/>
    <property type="evidence" value="ECO:0007669"/>
    <property type="project" value="InterPro"/>
</dbReference>
<evidence type="ECO:0000256" key="9">
    <source>
        <dbReference type="ARBA" id="ARBA00023002"/>
    </source>
</evidence>
<name>A0A0G0UJ45_9BACT</name>
<dbReference type="EMBL" id="LCAK01000003">
    <property type="protein sequence ID" value="KKR88799.1"/>
    <property type="molecule type" value="Genomic_DNA"/>
</dbReference>
<feature type="domain" description="Plastocyanin-like" evidence="14">
    <location>
        <begin position="134"/>
        <end position="242"/>
    </location>
</feature>
<dbReference type="InterPro" id="IPR008972">
    <property type="entry name" value="Cupredoxin"/>
</dbReference>
<comment type="cofactor">
    <cofactor evidence="2 12">
        <name>Cu(2+)</name>
        <dbReference type="ChEBI" id="CHEBI:29036"/>
    </cofactor>
</comment>